<gene>
    <name evidence="2" type="ORF">ACFOZ4_14205</name>
</gene>
<dbReference type="RefSeq" id="WP_253756141.1">
    <property type="nucleotide sequence ID" value="NZ_JAMZDZ010000001.1"/>
</dbReference>
<organism evidence="2 3">
    <name type="scientific">Hamadaea flava</name>
    <dbReference type="NCBI Taxonomy" id="1742688"/>
    <lineage>
        <taxon>Bacteria</taxon>
        <taxon>Bacillati</taxon>
        <taxon>Actinomycetota</taxon>
        <taxon>Actinomycetes</taxon>
        <taxon>Micromonosporales</taxon>
        <taxon>Micromonosporaceae</taxon>
        <taxon>Hamadaea</taxon>
    </lineage>
</organism>
<feature type="compositionally biased region" description="Acidic residues" evidence="1">
    <location>
        <begin position="51"/>
        <end position="66"/>
    </location>
</feature>
<dbReference type="EMBL" id="JBHSAY010000007">
    <property type="protein sequence ID" value="MFC4131757.1"/>
    <property type="molecule type" value="Genomic_DNA"/>
</dbReference>
<comment type="caution">
    <text evidence="2">The sequence shown here is derived from an EMBL/GenBank/DDBJ whole genome shotgun (WGS) entry which is preliminary data.</text>
</comment>
<protein>
    <submittedName>
        <fullName evidence="2">Uncharacterized protein</fullName>
    </submittedName>
</protein>
<feature type="region of interest" description="Disordered" evidence="1">
    <location>
        <begin position="1"/>
        <end position="66"/>
    </location>
</feature>
<accession>A0ABV8LN69</accession>
<keyword evidence="3" id="KW-1185">Reference proteome</keyword>
<sequence>MTGYGRDYQPRSGDGSIAAEDDSLLREPHDDVIDDPDVEQLPGYNPNPETLEGDLPDEDQDVDDIE</sequence>
<evidence type="ECO:0000313" key="2">
    <source>
        <dbReference type="EMBL" id="MFC4131757.1"/>
    </source>
</evidence>
<dbReference type="Proteomes" id="UP001595816">
    <property type="component" value="Unassembled WGS sequence"/>
</dbReference>
<proteinExistence type="predicted"/>
<evidence type="ECO:0000256" key="1">
    <source>
        <dbReference type="SAM" id="MobiDB-lite"/>
    </source>
</evidence>
<evidence type="ECO:0000313" key="3">
    <source>
        <dbReference type="Proteomes" id="UP001595816"/>
    </source>
</evidence>
<reference evidence="3" key="1">
    <citation type="journal article" date="2019" name="Int. J. Syst. Evol. Microbiol.">
        <title>The Global Catalogue of Microorganisms (GCM) 10K type strain sequencing project: providing services to taxonomists for standard genome sequencing and annotation.</title>
        <authorList>
            <consortium name="The Broad Institute Genomics Platform"/>
            <consortium name="The Broad Institute Genome Sequencing Center for Infectious Disease"/>
            <person name="Wu L."/>
            <person name="Ma J."/>
        </authorList>
    </citation>
    <scope>NUCLEOTIDE SEQUENCE [LARGE SCALE GENOMIC DNA]</scope>
    <source>
        <strain evidence="3">CGMCC 4.7289</strain>
    </source>
</reference>
<name>A0ABV8LN69_9ACTN</name>